<evidence type="ECO:0000256" key="3">
    <source>
        <dbReference type="SAM" id="SignalP"/>
    </source>
</evidence>
<dbReference type="GO" id="GO:0008758">
    <property type="term" value="F:UDP-2,3-diacylglucosamine hydrolase activity"/>
    <property type="evidence" value="ECO:0007669"/>
    <property type="project" value="TreeGrafter"/>
</dbReference>
<dbReference type="SUPFAM" id="SSF56300">
    <property type="entry name" value="Metallo-dependent phosphatases"/>
    <property type="match status" value="1"/>
</dbReference>
<keyword evidence="1" id="KW-0479">Metal-binding</keyword>
<dbReference type="PANTHER" id="PTHR31302">
    <property type="entry name" value="TRANSMEMBRANE PROTEIN WITH METALLOPHOSPHOESTERASE DOMAIN-RELATED"/>
    <property type="match status" value="1"/>
</dbReference>
<reference evidence="5 6" key="1">
    <citation type="submission" date="2019-04" db="EMBL/GenBank/DDBJ databases">
        <title>Genome sequence of strain shin9-1.</title>
        <authorList>
            <person name="Gao J."/>
            <person name="Sun J."/>
        </authorList>
    </citation>
    <scope>NUCLEOTIDE SEQUENCE [LARGE SCALE GENOMIC DNA]</scope>
    <source>
        <strain evidence="6">shin9-1</strain>
    </source>
</reference>
<proteinExistence type="predicted"/>
<gene>
    <name evidence="5" type="ORF">FAA97_15730</name>
</gene>
<dbReference type="InterPro" id="IPR029052">
    <property type="entry name" value="Metallo-depent_PP-like"/>
</dbReference>
<dbReference type="PANTHER" id="PTHR31302:SF31">
    <property type="entry name" value="PHOSPHODIESTERASE YAEI"/>
    <property type="match status" value="1"/>
</dbReference>
<feature type="domain" description="Calcineurin-like phosphoesterase" evidence="4">
    <location>
        <begin position="51"/>
        <end position="240"/>
    </location>
</feature>
<comment type="caution">
    <text evidence="5">The sequence shown here is derived from an EMBL/GenBank/DDBJ whole genome shotgun (WGS) entry which is preliminary data.</text>
</comment>
<dbReference type="InterPro" id="IPR004843">
    <property type="entry name" value="Calcineurin-like_PHP"/>
</dbReference>
<evidence type="ECO:0000259" key="4">
    <source>
        <dbReference type="Pfam" id="PF00149"/>
    </source>
</evidence>
<keyword evidence="2" id="KW-0378">Hydrolase</keyword>
<sequence length="302" mass="32720">MLGRRMFLKLTIAGLSAAMATAAYPFVEVFGKPKVTPYRLTPTNWPAGLQLKIAVLADFHACAPWMPPERIERICNQANALDADIVLLLGDYMRGLHLMTQEVAPADWAKALSILKAPLGVHAVLGNHDYWEDPRFQREGHGETVAEQALKAVGISVLVNGALALRKDGRDFWLAGLGDQQALRPTSRYQRPEAVGIHDLPATLAAVTGDGPVILMAHEPDIFPEVDDRVCLTVSGHTHNGQVNLLGWRPVSASKGSARYPRGHFREDGRDLIVSGGLGCSVLPVRVGAWPEILLVELGDAA</sequence>
<keyword evidence="3" id="KW-0732">Signal</keyword>
<evidence type="ECO:0000313" key="6">
    <source>
        <dbReference type="Proteomes" id="UP000308828"/>
    </source>
</evidence>
<dbReference type="RefSeq" id="WP_136599512.1">
    <property type="nucleotide sequence ID" value="NZ_STGV01000005.1"/>
</dbReference>
<dbReference type="AlphaFoldDB" id="A0A4S8NYQ0"/>
<evidence type="ECO:0000256" key="2">
    <source>
        <dbReference type="ARBA" id="ARBA00022801"/>
    </source>
</evidence>
<dbReference type="GO" id="GO:0046872">
    <property type="term" value="F:metal ion binding"/>
    <property type="evidence" value="ECO:0007669"/>
    <property type="project" value="UniProtKB-KW"/>
</dbReference>
<dbReference type="InterPro" id="IPR051158">
    <property type="entry name" value="Metallophosphoesterase_sf"/>
</dbReference>
<feature type="signal peptide" evidence="3">
    <location>
        <begin position="1"/>
        <end position="22"/>
    </location>
</feature>
<evidence type="ECO:0000256" key="1">
    <source>
        <dbReference type="ARBA" id="ARBA00022723"/>
    </source>
</evidence>
<dbReference type="Pfam" id="PF00149">
    <property type="entry name" value="Metallophos"/>
    <property type="match status" value="1"/>
</dbReference>
<name>A0A4S8NYQ0_9HYPH</name>
<dbReference type="GO" id="GO:0009245">
    <property type="term" value="P:lipid A biosynthetic process"/>
    <property type="evidence" value="ECO:0007669"/>
    <property type="project" value="TreeGrafter"/>
</dbReference>
<evidence type="ECO:0000313" key="5">
    <source>
        <dbReference type="EMBL" id="THV21462.1"/>
    </source>
</evidence>
<organism evidence="5 6">
    <name type="scientific">Peteryoungia ipomoeae</name>
    <dbReference type="NCBI Taxonomy" id="1210932"/>
    <lineage>
        <taxon>Bacteria</taxon>
        <taxon>Pseudomonadati</taxon>
        <taxon>Pseudomonadota</taxon>
        <taxon>Alphaproteobacteria</taxon>
        <taxon>Hyphomicrobiales</taxon>
        <taxon>Rhizobiaceae</taxon>
        <taxon>Peteryoungia</taxon>
    </lineage>
</organism>
<accession>A0A4S8NYQ0</accession>
<protein>
    <submittedName>
        <fullName evidence="5">Metallophosphoesterase</fullName>
    </submittedName>
</protein>
<dbReference type="GO" id="GO:0016020">
    <property type="term" value="C:membrane"/>
    <property type="evidence" value="ECO:0007669"/>
    <property type="project" value="GOC"/>
</dbReference>
<dbReference type="Gene3D" id="3.60.21.10">
    <property type="match status" value="1"/>
</dbReference>
<keyword evidence="6" id="KW-1185">Reference proteome</keyword>
<dbReference type="OrthoDB" id="9780884at2"/>
<dbReference type="Proteomes" id="UP000308828">
    <property type="component" value="Unassembled WGS sequence"/>
</dbReference>
<feature type="chain" id="PRO_5020880785" evidence="3">
    <location>
        <begin position="23"/>
        <end position="302"/>
    </location>
</feature>
<dbReference type="EMBL" id="STGV01000005">
    <property type="protein sequence ID" value="THV21462.1"/>
    <property type="molecule type" value="Genomic_DNA"/>
</dbReference>